<sequence length="452" mass="52494">MKSVQLALALDPNDSPLSMEKQLTVALAKAVSRKVRILSSTLVGWPVLAMKVEDTGGYLLFDETGEMETSFTKTVLENYQHYLDSFSKISSPEEFLNSLRNISWSEPRGRETLTFKWMISEDITAYLKYPSVNLPILLLNRKIDENIISLEIEEWKKMQTIISDEINRIDDYVRSFYAISESFIGKVAQERRKIELNYDQEITKVRQEMEKVLKEKKAQGYDEVKKRVTEFYPRVAELYGVIAKTKLDLEAGTISERQVSSLESARDKLLKEMDQQAEKALEPFKTEIRSFRQRIESLEQKKKEELASIDSKLDELRKATDEVRSSLESVKRIKSKEMDELTNLARRTVFIDDKLEVILPFLVVKDEKGFTQVISTLKYSGRNKSLFGITAFGSKLENLASPLTNTKFNLPQISLPDNLRKFRDDITKGVEWLEEEGWRVRKLFEDYYFVNF</sequence>
<reference evidence="2 3" key="1">
    <citation type="submission" date="2020-02" db="EMBL/GenBank/DDBJ databases">
        <title>Comparative genome analysis reveals the metabolism and evolution of the thermophilic archaeal genus Metallosphaera.</title>
        <authorList>
            <person name="Jiang C."/>
        </authorList>
    </citation>
    <scope>NUCLEOTIDE SEQUENCE [LARGE SCALE GENOMIC DNA]</scope>
    <source>
        <strain evidence="2 3">Ric-A</strain>
    </source>
</reference>
<proteinExistence type="predicted"/>
<name>A0A6N0NUQ4_9CREN</name>
<evidence type="ECO:0000313" key="2">
    <source>
        <dbReference type="EMBL" id="QKR00462.1"/>
    </source>
</evidence>
<keyword evidence="3" id="KW-1185">Reference proteome</keyword>
<dbReference type="GeneID" id="55642043"/>
<dbReference type="EMBL" id="CP049074">
    <property type="protein sequence ID" value="QKR00462.1"/>
    <property type="molecule type" value="Genomic_DNA"/>
</dbReference>
<organism evidence="2 3">
    <name type="scientific">Metallosphaera tengchongensis</name>
    <dbReference type="NCBI Taxonomy" id="1532350"/>
    <lineage>
        <taxon>Archaea</taxon>
        <taxon>Thermoproteota</taxon>
        <taxon>Thermoprotei</taxon>
        <taxon>Sulfolobales</taxon>
        <taxon>Sulfolobaceae</taxon>
        <taxon>Metallosphaera</taxon>
    </lineage>
</organism>
<dbReference type="Proteomes" id="UP000509301">
    <property type="component" value="Chromosome"/>
</dbReference>
<evidence type="ECO:0000313" key="3">
    <source>
        <dbReference type="Proteomes" id="UP000509301"/>
    </source>
</evidence>
<dbReference type="AlphaFoldDB" id="A0A6N0NUQ4"/>
<dbReference type="OrthoDB" id="40851at2157"/>
<evidence type="ECO:0000256" key="1">
    <source>
        <dbReference type="SAM" id="Coils"/>
    </source>
</evidence>
<feature type="coiled-coil region" evidence="1">
    <location>
        <begin position="259"/>
        <end position="319"/>
    </location>
</feature>
<gene>
    <name evidence="2" type="ORF">GWK48_08825</name>
</gene>
<protein>
    <submittedName>
        <fullName evidence="2">Uncharacterized protein</fullName>
    </submittedName>
</protein>
<dbReference type="KEGG" id="mten:GWK48_08825"/>
<dbReference type="RefSeq" id="WP_174631478.1">
    <property type="nucleotide sequence ID" value="NZ_CP049074.1"/>
</dbReference>
<keyword evidence="1" id="KW-0175">Coiled coil</keyword>
<accession>A0A6N0NUQ4</accession>